<proteinExistence type="predicted"/>
<reference evidence="2" key="1">
    <citation type="submission" date="2017-08" db="EMBL/GenBank/DDBJ databases">
        <authorList>
            <person name="Brisse S."/>
        </authorList>
    </citation>
    <scope>NUCLEOTIDE SEQUENCE [LARGE SCALE GENOMIC DNA]</scope>
    <source>
        <strain evidence="2">06D021</strain>
    </source>
</reference>
<evidence type="ECO:0000313" key="2">
    <source>
        <dbReference type="Proteomes" id="UP000220639"/>
    </source>
</evidence>
<dbReference type="Proteomes" id="UP000220639">
    <property type="component" value="Unassembled WGS sequence"/>
</dbReference>
<organism evidence="1 2">
    <name type="scientific">Klebsiella grimontii</name>
    <dbReference type="NCBI Taxonomy" id="2058152"/>
    <lineage>
        <taxon>Bacteria</taxon>
        <taxon>Pseudomonadati</taxon>
        <taxon>Pseudomonadota</taxon>
        <taxon>Gammaproteobacteria</taxon>
        <taxon>Enterobacterales</taxon>
        <taxon>Enterobacteriaceae</taxon>
        <taxon>Klebsiella/Raoultella group</taxon>
        <taxon>Klebsiella</taxon>
    </lineage>
</organism>
<protein>
    <submittedName>
        <fullName evidence="1">Uncharacterized protein</fullName>
    </submittedName>
</protein>
<dbReference type="AlphaFoldDB" id="A0A285AZY7"/>
<dbReference type="RefSeq" id="WP_098140441.1">
    <property type="nucleotide sequence ID" value="NZ_CBCSJA010000022.1"/>
</dbReference>
<evidence type="ECO:0000313" key="1">
    <source>
        <dbReference type="EMBL" id="SNU34271.1"/>
    </source>
</evidence>
<name>A0A285AZY7_9ENTR</name>
<sequence length="76" mass="8635">MKITYSDEGAYARIWLTGPFWQLAKARRIADAGLDESPVNTWESRGLTFQITLYGKNAYVLRAYKAMAKAMARTTK</sequence>
<dbReference type="EMBL" id="FZTC01000015">
    <property type="protein sequence ID" value="SNU34271.1"/>
    <property type="molecule type" value="Genomic_DNA"/>
</dbReference>
<gene>
    <name evidence="1" type="ORF">KOSB73_220390</name>
</gene>
<accession>A0A285AZY7</accession>